<dbReference type="InterPro" id="IPR016454">
    <property type="entry name" value="Cysteine_dSase"/>
</dbReference>
<dbReference type="Gene3D" id="3.90.1150.10">
    <property type="entry name" value="Aspartate Aminotransferase, domain 1"/>
    <property type="match status" value="1"/>
</dbReference>
<evidence type="ECO:0000256" key="2">
    <source>
        <dbReference type="ARBA" id="ARBA00022898"/>
    </source>
</evidence>
<dbReference type="InterPro" id="IPR015421">
    <property type="entry name" value="PyrdxlP-dep_Trfase_major"/>
</dbReference>
<sequence length="380" mass="41437">MIYLDNSATTKPDPSVLESFAKVNESYWFNPASIHALGDQANRLLETARGQIAELLKTQAKSVIFTSGGTEGTNFVVRQTAKARKAIGTHILISKVEHPAGIEVGNLLSDEGFEVEWLEVDNTGAVQLEDLKKKIRRTTTVVSIQHVNNEIGTIQPLQECLEIIRSNSRAIVHVDAVQSYGKLPVDFDNLPVDWLTLSGHKFHGIKGSGVAVCSKQIDLEALIVGGGQEFGLRSGTAPVAQAVALAKAMRLAHQDQQMVHKKLLLLQQELLHFSNLHPLVTVLTPKIAAPHIVTLAVKGVTGEVLVNALEKHQIYVSTSSACSSKKKSTSHVLQAMKVPNELIDGVIRISMGKDTTEQDINAFIKTFEMILGQLERNLQS</sequence>
<dbReference type="OrthoDB" id="9808002at2"/>
<name>A0A264W0Y1_9BACL</name>
<dbReference type="Pfam" id="PF00266">
    <property type="entry name" value="Aminotran_5"/>
    <property type="match status" value="1"/>
</dbReference>
<reference evidence="4 5" key="1">
    <citation type="submission" date="2017-07" db="EMBL/GenBank/DDBJ databases">
        <title>Tetzosporium hominis gen.nov. sp.nov.</title>
        <authorList>
            <person name="Tetz G."/>
            <person name="Tetz V."/>
        </authorList>
    </citation>
    <scope>NUCLEOTIDE SEQUENCE [LARGE SCALE GENOMIC DNA]</scope>
    <source>
        <strain evidence="4 5">VT-49</strain>
    </source>
</reference>
<keyword evidence="2" id="KW-0663">Pyridoxal phosphate</keyword>
<accession>A0A264W0Y1</accession>
<evidence type="ECO:0000259" key="3">
    <source>
        <dbReference type="Pfam" id="PF00266"/>
    </source>
</evidence>
<dbReference type="GO" id="GO:0003824">
    <property type="term" value="F:catalytic activity"/>
    <property type="evidence" value="ECO:0007669"/>
    <property type="project" value="UniProtKB-ARBA"/>
</dbReference>
<dbReference type="InterPro" id="IPR015424">
    <property type="entry name" value="PyrdxlP-dep_Trfase"/>
</dbReference>
<dbReference type="InterPro" id="IPR015422">
    <property type="entry name" value="PyrdxlP-dep_Trfase_small"/>
</dbReference>
<organism evidence="4 5">
    <name type="scientific">Tetzosporium hominis</name>
    <dbReference type="NCBI Taxonomy" id="2020506"/>
    <lineage>
        <taxon>Bacteria</taxon>
        <taxon>Bacillati</taxon>
        <taxon>Bacillota</taxon>
        <taxon>Bacilli</taxon>
        <taxon>Bacillales</taxon>
        <taxon>Caryophanaceae</taxon>
        <taxon>Tetzosporium</taxon>
    </lineage>
</organism>
<evidence type="ECO:0000313" key="4">
    <source>
        <dbReference type="EMBL" id="OZS77205.1"/>
    </source>
</evidence>
<evidence type="ECO:0000256" key="1">
    <source>
        <dbReference type="ARBA" id="ARBA00001933"/>
    </source>
</evidence>
<dbReference type="SUPFAM" id="SSF53383">
    <property type="entry name" value="PLP-dependent transferases"/>
    <property type="match status" value="1"/>
</dbReference>
<keyword evidence="5" id="KW-1185">Reference proteome</keyword>
<dbReference type="RefSeq" id="WP_094944062.1">
    <property type="nucleotide sequence ID" value="NZ_NOKQ01000276.1"/>
</dbReference>
<feature type="domain" description="Aminotransferase class V" evidence="3">
    <location>
        <begin position="2"/>
        <end position="363"/>
    </location>
</feature>
<comment type="caution">
    <text evidence="4">The sequence shown here is derived from an EMBL/GenBank/DDBJ whole genome shotgun (WGS) entry which is preliminary data.</text>
</comment>
<dbReference type="PANTHER" id="PTHR11601:SF50">
    <property type="entry name" value="CYSTEINE DESULFURASE ISCS 2-RELATED"/>
    <property type="match status" value="1"/>
</dbReference>
<dbReference type="InterPro" id="IPR000192">
    <property type="entry name" value="Aminotrans_V_dom"/>
</dbReference>
<evidence type="ECO:0000313" key="5">
    <source>
        <dbReference type="Proteomes" id="UP000217065"/>
    </source>
</evidence>
<dbReference type="PANTHER" id="PTHR11601">
    <property type="entry name" value="CYSTEINE DESULFURYLASE FAMILY MEMBER"/>
    <property type="match status" value="1"/>
</dbReference>
<dbReference type="Gene3D" id="1.10.260.50">
    <property type="match status" value="1"/>
</dbReference>
<dbReference type="PIRSF" id="PIRSF005572">
    <property type="entry name" value="NifS"/>
    <property type="match status" value="1"/>
</dbReference>
<proteinExistence type="predicted"/>
<dbReference type="AlphaFoldDB" id="A0A264W0Y1"/>
<protein>
    <recommendedName>
        <fullName evidence="3">Aminotransferase class V domain-containing protein</fullName>
    </recommendedName>
</protein>
<dbReference type="Gene3D" id="3.40.640.10">
    <property type="entry name" value="Type I PLP-dependent aspartate aminotransferase-like (Major domain)"/>
    <property type="match status" value="1"/>
</dbReference>
<gene>
    <name evidence="4" type="ORF">CF394_12590</name>
</gene>
<dbReference type="Proteomes" id="UP000217065">
    <property type="component" value="Unassembled WGS sequence"/>
</dbReference>
<comment type="cofactor">
    <cofactor evidence="1">
        <name>pyridoxal 5'-phosphate</name>
        <dbReference type="ChEBI" id="CHEBI:597326"/>
    </cofactor>
</comment>
<dbReference type="EMBL" id="NOKQ01000276">
    <property type="protein sequence ID" value="OZS77205.1"/>
    <property type="molecule type" value="Genomic_DNA"/>
</dbReference>